<dbReference type="InterPro" id="IPR005527">
    <property type="entry name" value="MinE"/>
</dbReference>
<evidence type="ECO:0000256" key="4">
    <source>
        <dbReference type="ARBA" id="ARBA00023306"/>
    </source>
</evidence>
<dbReference type="FunFam" id="3.30.1070.10:FF:000001">
    <property type="entry name" value="Cell division topological specificity factor"/>
    <property type="match status" value="1"/>
</dbReference>
<dbReference type="KEGG" id="dvn:HQ394_02240"/>
<proteinExistence type="inferred from homology"/>
<dbReference type="EMBL" id="CP053923">
    <property type="protein sequence ID" value="QNT68394.1"/>
    <property type="molecule type" value="Genomic_DNA"/>
</dbReference>
<accession>A0A7H1MY58</accession>
<comment type="function">
    <text evidence="5 6">Prevents the cell division inhibition by proteins MinC and MinD at internal division sites while permitting inhibition at polar sites. This ensures cell division at the proper site by restricting the formation of a division septum at the midpoint of the long axis of the cell.</text>
</comment>
<dbReference type="NCBIfam" id="NF001422">
    <property type="entry name" value="PRK00296.1"/>
    <property type="match status" value="1"/>
</dbReference>
<name>A0A7H1MY58_9PROT</name>
<dbReference type="Proteomes" id="UP000516369">
    <property type="component" value="Chromosome"/>
</dbReference>
<keyword evidence="4 6" id="KW-0131">Cell cycle</keyword>
<dbReference type="NCBIfam" id="TIGR01215">
    <property type="entry name" value="minE"/>
    <property type="match status" value="1"/>
</dbReference>
<evidence type="ECO:0000256" key="5">
    <source>
        <dbReference type="ARBA" id="ARBA00025265"/>
    </source>
</evidence>
<dbReference type="SUPFAM" id="SSF55229">
    <property type="entry name" value="Cell division protein MinE topological specificity domain"/>
    <property type="match status" value="1"/>
</dbReference>
<keyword evidence="3 6" id="KW-0132">Cell division</keyword>
<protein>
    <recommendedName>
        <fullName evidence="2 6">Cell division topological specificity factor</fullName>
    </recommendedName>
</protein>
<dbReference type="InterPro" id="IPR036707">
    <property type="entry name" value="MinE_sf"/>
</dbReference>
<evidence type="ECO:0000313" key="8">
    <source>
        <dbReference type="Proteomes" id="UP000516369"/>
    </source>
</evidence>
<reference evidence="7 8" key="1">
    <citation type="submission" date="2020-05" db="EMBL/GenBank/DDBJ databases">
        <title>Complete closed genome sequence of Defluviicoccus vanus.</title>
        <authorList>
            <person name="Bessarab I."/>
            <person name="Arumugam K."/>
            <person name="Maszenan A.M."/>
            <person name="Seviour R.J."/>
            <person name="Williams R.B."/>
        </authorList>
    </citation>
    <scope>NUCLEOTIDE SEQUENCE [LARGE SCALE GENOMIC DNA]</scope>
    <source>
        <strain evidence="7 8">Ben 114</strain>
    </source>
</reference>
<dbReference type="GO" id="GO:0051301">
    <property type="term" value="P:cell division"/>
    <property type="evidence" value="ECO:0007669"/>
    <property type="project" value="UniProtKB-KW"/>
</dbReference>
<dbReference type="HAMAP" id="MF_00262">
    <property type="entry name" value="MinE"/>
    <property type="match status" value="1"/>
</dbReference>
<organism evidence="7 8">
    <name type="scientific">Defluviicoccus vanus</name>
    <dbReference type="NCBI Taxonomy" id="111831"/>
    <lineage>
        <taxon>Bacteria</taxon>
        <taxon>Pseudomonadati</taxon>
        <taxon>Pseudomonadota</taxon>
        <taxon>Alphaproteobacteria</taxon>
        <taxon>Rhodospirillales</taxon>
        <taxon>Rhodospirillaceae</taxon>
        <taxon>Defluviicoccus</taxon>
    </lineage>
</organism>
<evidence type="ECO:0000313" key="7">
    <source>
        <dbReference type="EMBL" id="QNT68394.1"/>
    </source>
</evidence>
<comment type="similarity">
    <text evidence="1 6">Belongs to the MinE family.</text>
</comment>
<evidence type="ECO:0000256" key="3">
    <source>
        <dbReference type="ARBA" id="ARBA00022618"/>
    </source>
</evidence>
<gene>
    <name evidence="6 7" type="primary">minE</name>
    <name evidence="7" type="ORF">HQ394_02240</name>
</gene>
<dbReference type="GO" id="GO:0032955">
    <property type="term" value="P:regulation of division septum assembly"/>
    <property type="evidence" value="ECO:0007669"/>
    <property type="project" value="InterPro"/>
</dbReference>
<dbReference type="Gene3D" id="3.30.1070.10">
    <property type="entry name" value="Cell division topological specificity factor MinE"/>
    <property type="match status" value="1"/>
</dbReference>
<evidence type="ECO:0000256" key="2">
    <source>
        <dbReference type="ARBA" id="ARBA00020112"/>
    </source>
</evidence>
<dbReference type="Pfam" id="PF03776">
    <property type="entry name" value="MinE"/>
    <property type="match status" value="1"/>
</dbReference>
<evidence type="ECO:0000256" key="1">
    <source>
        <dbReference type="ARBA" id="ARBA00008168"/>
    </source>
</evidence>
<sequence length="92" mass="9970">MNILSFFRTRPQPATATQAKERLQILLAHERADLSGPDYLPRLKTELLQVIAKYVAVDNEKIAVSLANSGNVSVLEVNIELPKGVAAANVAS</sequence>
<dbReference type="GO" id="GO:0042802">
    <property type="term" value="F:identical protein binding"/>
    <property type="evidence" value="ECO:0007669"/>
    <property type="project" value="UniProtKB-ARBA"/>
</dbReference>
<keyword evidence="8" id="KW-1185">Reference proteome</keyword>
<evidence type="ECO:0000256" key="6">
    <source>
        <dbReference type="HAMAP-Rule" id="MF_00262"/>
    </source>
</evidence>
<dbReference type="AlphaFoldDB" id="A0A7H1MY58"/>
<dbReference type="RefSeq" id="WP_190261834.1">
    <property type="nucleotide sequence ID" value="NZ_CP053923.1"/>
</dbReference>